<organism evidence="1">
    <name type="scientific">bioreactor metagenome</name>
    <dbReference type="NCBI Taxonomy" id="1076179"/>
    <lineage>
        <taxon>unclassified sequences</taxon>
        <taxon>metagenomes</taxon>
        <taxon>ecological metagenomes</taxon>
    </lineage>
</organism>
<name>A0A645A9U4_9ZZZZ</name>
<gene>
    <name evidence="1" type="ORF">SDC9_96208</name>
</gene>
<sequence>MQADAAVAKVGHVRELGFALSEFLHHGADVFGRDIDGQFLNRLGRVALVVLAHDDLRTGDGELVSLAAHGLNQDREMQFAPAADAEGVGSARLLHTHGDVCLYLIKEAVAQIAPRDIFPFTAGKGAVVEHKHHAHGRLVDVHKRQRLNTGRVAERLTNVESFHTRDADNVPAGRLLHLGAL</sequence>
<proteinExistence type="predicted"/>
<evidence type="ECO:0000313" key="1">
    <source>
        <dbReference type="EMBL" id="MPM49478.1"/>
    </source>
</evidence>
<dbReference type="EMBL" id="VSSQ01012542">
    <property type="protein sequence ID" value="MPM49478.1"/>
    <property type="molecule type" value="Genomic_DNA"/>
</dbReference>
<protein>
    <submittedName>
        <fullName evidence="1">Uncharacterized protein</fullName>
    </submittedName>
</protein>
<accession>A0A645A9U4</accession>
<dbReference type="AlphaFoldDB" id="A0A645A9U4"/>
<comment type="caution">
    <text evidence="1">The sequence shown here is derived from an EMBL/GenBank/DDBJ whole genome shotgun (WGS) entry which is preliminary data.</text>
</comment>
<reference evidence="1" key="1">
    <citation type="submission" date="2019-08" db="EMBL/GenBank/DDBJ databases">
        <authorList>
            <person name="Kucharzyk K."/>
            <person name="Murdoch R.W."/>
            <person name="Higgins S."/>
            <person name="Loffler F."/>
        </authorList>
    </citation>
    <scope>NUCLEOTIDE SEQUENCE</scope>
</reference>